<comment type="caution">
    <text evidence="3">The sequence shown here is derived from an EMBL/GenBank/DDBJ whole genome shotgun (WGS) entry which is preliminary data.</text>
</comment>
<proteinExistence type="predicted"/>
<evidence type="ECO:0000313" key="4">
    <source>
        <dbReference type="Proteomes" id="UP001168821"/>
    </source>
</evidence>
<evidence type="ECO:0000313" key="3">
    <source>
        <dbReference type="EMBL" id="KAJ3657616.1"/>
    </source>
</evidence>
<dbReference type="PANTHER" id="PTHR15261">
    <property type="entry name" value="THROMBOSPONDIN-TYPE LAMININ G DOMAIN AND EAR REPEAT-CONTAINING"/>
    <property type="match status" value="1"/>
</dbReference>
<gene>
    <name evidence="3" type="ORF">Zmor_009403</name>
</gene>
<name>A0AA38ILN0_9CUCU</name>
<dbReference type="Proteomes" id="UP001168821">
    <property type="component" value="Unassembled WGS sequence"/>
</dbReference>
<evidence type="ECO:0000256" key="2">
    <source>
        <dbReference type="ARBA" id="ARBA00022737"/>
    </source>
</evidence>
<keyword evidence="4" id="KW-1185">Reference proteome</keyword>
<sequence>MHYARDVLFWKVHDEIYLAVAQFKSDRSGLEVPIYKWLGKHFDLVQRLGATGARKITHFVIDGASFLAVANFKNSENKTRIYSDVYKYEYHVEKYELYQRILTQACSDIQVFTFRSDRKKDTFLVVANSYDFDSDGDINYDTDSIVYKFIDGYFIPFQSIRVAAVQQWILVEVENEFRDSHDFVLFASSRFEGLKAYQYDGWSFMEVPQKLPEILTKTGIKAVVFGNNSIVVANKNNPGKTPNVFSLQFKHEQRVDAIFADMTHWCDQRLKKVEELTTDEIFDAVVGKTERGDIEETEDKEIQSRIDILTLTLDELIANAQNLAADEIIFNNATFIDNLNTTTINNFDTENLLENVLDTQDGFEIEEATIESMEVDNLRTPKKINGRDVKTLLRASDDLTLDSLTVGGTLTIPEGVNVNGTVNGVSITPRKLLLRRGDQEFSYPLRIDAAKVDNLATKLLNGENLTRLELSNTTLQIDYVSNLTVANLSLGGYVNDVHTPTLQKYALTKTGNQEVKFFVFDTLHGDNLDVVGYISGKKLSDLIPTHGVNVSINQDLIFNHLFINELEIRDSLNGISVKDGRLDVLLKNHSLEQEITGDKTFDDVIINEAIWLQGHINSKNLEKMNPVVAINDNVFLEGDKVVTGLVEVEGVVQVNDVLTTDGTYSFTKVESEGLRLTTKEVKPHLYFLQQLSVDQVVVDTINNHSPRDFVVTGTEEPQIIHSVKVFLGDLTTTGETNALKINDVEVEELENDVLKVGGDQVIVGKHHIRHLVADKVLSNVTTFDKNLTIEASADNLTINDNVKAGVVKAKTLSIKGLVNDLAFNQIVDDTVTKDTNRVIGGHKHFNNLTTNTIKVENRVYIDQIPDKIDELRLDGPLNIKKIKIDNLYFDNKCNQVDKVDFDGFDGSTNGTIVTGDQNLDTVTIYGHTFIKSNKIGNTRIDDLVDNSVKLDEPHEFNFANFESGVISKNFVKLDGHVENFDFDNVIFSDQPDSVIFDDKTFDNLTVNGNVNCQASVNGVNLTQFCLFAMGQTENKSLAILGNAFFAKGPKLGHLNGADVKTIKQEAWFTDQDTTLIGSVDFDDVIFKNDINVDGFVDNISLSLLHQNYLSKTKPQNITALFSFESELVFESDVTVPNITITSGVVNGVNLDEFVRTALLDDSDQVFETPVFFENCLVLNLTGEFTVNGLRLDKDVMLSNKVNMVTGTKIFKNLNTDSLKLDRNIKIQGVDVLDWFKNSVLTTTSFNITGFKSFKNAVFRNGLQVGGTMNGLIFDVDNIMVKDSPQVITGLKSVRADPVHPVVFKGIKLKGSLNQVDVNDLVNNQAYKNQANVFKTSMNLYNNVTTNNLVIKKTYQGVNMSELIANVTNLGVLNNLLNEYEKLLDISYKLKESIEDQAFFLHQYKIVQTMKSVTNSHKITCPDGATRLGILVTHDSATKMDLYEWHEEEEQFLINATIHFGKHPDYVDQVLQGRYLYTEENEGKGHFTHMSNPSIPPLTIHTNLTTHTTSFTLPTDEPCTLFIYMNSPPRIFCETKNQIELRQILPLVAYKATSLTIRGALYLVIITQPDTATEARTDIWRFHNSHFSLHQSVFEAHPQSVSAVTHHGFHYLAVASGHVPSAMYSGRVEILRFNEDTLHFAPWQSLELDAPTQVEFSVLPTQELVLFVVTDSPTEPLLVFRYEGVAGFRLKITGSALPHVAYVNQFVGEAGHFLAAQGYDEMSVMRAVFKGDEIRKGI</sequence>
<dbReference type="EMBL" id="JALNTZ010000003">
    <property type="protein sequence ID" value="KAJ3657616.1"/>
    <property type="molecule type" value="Genomic_DNA"/>
</dbReference>
<dbReference type="InterPro" id="IPR005492">
    <property type="entry name" value="EPTP"/>
</dbReference>
<evidence type="ECO:0000256" key="1">
    <source>
        <dbReference type="ARBA" id="ARBA00022729"/>
    </source>
</evidence>
<keyword evidence="1" id="KW-0732">Signal</keyword>
<dbReference type="GO" id="GO:0007165">
    <property type="term" value="P:signal transduction"/>
    <property type="evidence" value="ECO:0007669"/>
    <property type="project" value="TreeGrafter"/>
</dbReference>
<reference evidence="3" key="1">
    <citation type="journal article" date="2023" name="G3 (Bethesda)">
        <title>Whole genome assemblies of Zophobas morio and Tenebrio molitor.</title>
        <authorList>
            <person name="Kaur S."/>
            <person name="Stinson S.A."/>
            <person name="diCenzo G.C."/>
        </authorList>
    </citation>
    <scope>NUCLEOTIDE SEQUENCE</scope>
    <source>
        <strain evidence="3">QUZm001</strain>
    </source>
</reference>
<dbReference type="PROSITE" id="PS50912">
    <property type="entry name" value="EAR"/>
    <property type="match status" value="2"/>
</dbReference>
<keyword evidence="2" id="KW-0677">Repeat</keyword>
<organism evidence="3 4">
    <name type="scientific">Zophobas morio</name>
    <dbReference type="NCBI Taxonomy" id="2755281"/>
    <lineage>
        <taxon>Eukaryota</taxon>
        <taxon>Metazoa</taxon>
        <taxon>Ecdysozoa</taxon>
        <taxon>Arthropoda</taxon>
        <taxon>Hexapoda</taxon>
        <taxon>Insecta</taxon>
        <taxon>Pterygota</taxon>
        <taxon>Neoptera</taxon>
        <taxon>Endopterygota</taxon>
        <taxon>Coleoptera</taxon>
        <taxon>Polyphaga</taxon>
        <taxon>Cucujiformia</taxon>
        <taxon>Tenebrionidae</taxon>
        <taxon>Zophobas</taxon>
    </lineage>
</organism>
<dbReference type="PANTHER" id="PTHR15261:SF4">
    <property type="entry name" value="THROMBOSPONDIN-TYPE LAMININ G DOMAIN AND EAR REPEAT-CONTAINING PROTEIN"/>
    <property type="match status" value="1"/>
</dbReference>
<dbReference type="Pfam" id="PF03736">
    <property type="entry name" value="EPTP"/>
    <property type="match status" value="1"/>
</dbReference>
<protein>
    <submittedName>
        <fullName evidence="3">Uncharacterized protein</fullName>
    </submittedName>
</protein>
<accession>A0AA38ILN0</accession>
<dbReference type="InterPro" id="IPR009039">
    <property type="entry name" value="EAR"/>
</dbReference>